<evidence type="ECO:0008006" key="3">
    <source>
        <dbReference type="Google" id="ProtNLM"/>
    </source>
</evidence>
<dbReference type="InterPro" id="IPR011013">
    <property type="entry name" value="Gal_mutarotase_sf_dom"/>
</dbReference>
<protein>
    <recommendedName>
        <fullName evidence="3">Aldose 1-epimerase</fullName>
    </recommendedName>
</protein>
<evidence type="ECO:0000313" key="1">
    <source>
        <dbReference type="EMBL" id="MDQ7876529.1"/>
    </source>
</evidence>
<proteinExistence type="predicted"/>
<organism evidence="1 2">
    <name type="scientific">Microbacterium psychrotolerans</name>
    <dbReference type="NCBI Taxonomy" id="3068321"/>
    <lineage>
        <taxon>Bacteria</taxon>
        <taxon>Bacillati</taxon>
        <taxon>Actinomycetota</taxon>
        <taxon>Actinomycetes</taxon>
        <taxon>Micrococcales</taxon>
        <taxon>Microbacteriaceae</taxon>
        <taxon>Microbacterium</taxon>
    </lineage>
</organism>
<dbReference type="Proteomes" id="UP001235133">
    <property type="component" value="Unassembled WGS sequence"/>
</dbReference>
<reference evidence="1 2" key="1">
    <citation type="submission" date="2023-08" db="EMBL/GenBank/DDBJ databases">
        <title>Microbacterium psychrotolerans sp. nov., a psychrotolerant bacterium isolated from soil in Heilongjiang Province, China.</title>
        <authorList>
            <person name="An P."/>
            <person name="Zhao D."/>
            <person name="Xiang H."/>
        </authorList>
    </citation>
    <scope>NUCLEOTIDE SEQUENCE [LARGE SCALE GENOMIC DNA]</scope>
    <source>
        <strain evidence="1 2">QXD-8</strain>
    </source>
</reference>
<name>A0ABU0YW23_9MICO</name>
<dbReference type="RefSeq" id="WP_308865929.1">
    <property type="nucleotide sequence ID" value="NZ_JAVFWO010000001.1"/>
</dbReference>
<evidence type="ECO:0000313" key="2">
    <source>
        <dbReference type="Proteomes" id="UP001235133"/>
    </source>
</evidence>
<keyword evidence="2" id="KW-1185">Reference proteome</keyword>
<sequence length="338" mass="36355">MLHPQVSADDITLRWSHGELRISPTAAMLLDARLRTPTGWMSPFAAPHWDRDDPDVAGLAGHIRMLGGEFVCLPFGSAPLPADAAPGWLEAAGGDAIDAPSPPHGASADRDWQVVGRVPSRVVLALDLPEPDPVCRIERSISGIDGEAAIRFGLRIHARRAHRTSLGLHPIFRMPRSGETLTIDADFARGRTHPALVEGGSGLIPPDTAFSSLTDVGGIDVSTLPFAEEAEEVLQLLDVEPPVRLRWSNGDEVALDWPREHLPSVLLWCSDRRLTGAPWNGRYRGLGVEPIASAFDLPPTVSVAGNPLAQAGHATSLALDPRVPFAIEYRITAFGIMN</sequence>
<dbReference type="EMBL" id="JAVFWO010000001">
    <property type="protein sequence ID" value="MDQ7876529.1"/>
    <property type="molecule type" value="Genomic_DNA"/>
</dbReference>
<dbReference type="SUPFAM" id="SSF74650">
    <property type="entry name" value="Galactose mutarotase-like"/>
    <property type="match status" value="1"/>
</dbReference>
<gene>
    <name evidence="1" type="ORF">Q9R08_00925</name>
</gene>
<comment type="caution">
    <text evidence="1">The sequence shown here is derived from an EMBL/GenBank/DDBJ whole genome shotgun (WGS) entry which is preliminary data.</text>
</comment>
<dbReference type="InterPro" id="IPR014718">
    <property type="entry name" value="GH-type_carb-bd"/>
</dbReference>
<dbReference type="Gene3D" id="2.70.98.10">
    <property type="match status" value="1"/>
</dbReference>
<accession>A0ABU0YW23</accession>